<evidence type="ECO:0000259" key="9">
    <source>
        <dbReference type="Pfam" id="PF18565"/>
    </source>
</evidence>
<evidence type="ECO:0000256" key="1">
    <source>
        <dbReference type="ARBA" id="ARBA00007401"/>
    </source>
</evidence>
<name>A0A0F5JCH0_9BACT</name>
<keyword evidence="4" id="KW-0732">Signal</keyword>
<dbReference type="PATRIC" id="fig|1203610.3.peg.2661"/>
<dbReference type="Proteomes" id="UP000033035">
    <property type="component" value="Unassembled WGS sequence"/>
</dbReference>
<dbReference type="EMBL" id="AQHW01000015">
    <property type="protein sequence ID" value="KKB55137.1"/>
    <property type="molecule type" value="Genomic_DNA"/>
</dbReference>
<proteinExistence type="inferred from homology"/>
<comment type="similarity">
    <text evidence="1">Belongs to the glycosyl hydrolase 2 family.</text>
</comment>
<feature type="domain" description="Glycosyl hydrolases family 2 sugar binding" evidence="7">
    <location>
        <begin position="86"/>
        <end position="179"/>
    </location>
</feature>
<feature type="chain" id="PRO_5002489646" description="Beta-galactosidase" evidence="4">
    <location>
        <begin position="26"/>
        <end position="819"/>
    </location>
</feature>
<evidence type="ECO:0000259" key="7">
    <source>
        <dbReference type="Pfam" id="PF02837"/>
    </source>
</evidence>
<evidence type="ECO:0000259" key="6">
    <source>
        <dbReference type="Pfam" id="PF02836"/>
    </source>
</evidence>
<accession>A0A0F5JCH0</accession>
<dbReference type="PRINTS" id="PR00132">
    <property type="entry name" value="GLHYDRLASE2"/>
</dbReference>
<dbReference type="Pfam" id="PF02837">
    <property type="entry name" value="Glyco_hydro_2_N"/>
    <property type="match status" value="1"/>
</dbReference>
<dbReference type="Pfam" id="PF02836">
    <property type="entry name" value="Glyco_hydro_2_C"/>
    <property type="match status" value="1"/>
</dbReference>
<dbReference type="InterPro" id="IPR013783">
    <property type="entry name" value="Ig-like_fold"/>
</dbReference>
<dbReference type="Pfam" id="PF18565">
    <property type="entry name" value="Glyco_hydro2_C5"/>
    <property type="match status" value="1"/>
</dbReference>
<evidence type="ECO:0000313" key="11">
    <source>
        <dbReference type="Proteomes" id="UP000033035"/>
    </source>
</evidence>
<dbReference type="GO" id="GO:0005975">
    <property type="term" value="P:carbohydrate metabolic process"/>
    <property type="evidence" value="ECO:0007669"/>
    <property type="project" value="InterPro"/>
</dbReference>
<gene>
    <name evidence="10" type="ORF">HMPREF1536_02591</name>
</gene>
<evidence type="ECO:0000256" key="2">
    <source>
        <dbReference type="ARBA" id="ARBA00022801"/>
    </source>
</evidence>
<dbReference type="PANTHER" id="PTHR42732:SF1">
    <property type="entry name" value="BETA-MANNOSIDASE"/>
    <property type="match status" value="1"/>
</dbReference>
<keyword evidence="3" id="KW-0326">Glycosidase</keyword>
<dbReference type="PROSITE" id="PS00608">
    <property type="entry name" value="GLYCOSYL_HYDROL_F2_2"/>
    <property type="match status" value="1"/>
</dbReference>
<organism evidence="10 11">
    <name type="scientific">Parabacteroides gordonii MS-1 = DSM 23371</name>
    <dbReference type="NCBI Taxonomy" id="1203610"/>
    <lineage>
        <taxon>Bacteria</taxon>
        <taxon>Pseudomonadati</taxon>
        <taxon>Bacteroidota</taxon>
        <taxon>Bacteroidia</taxon>
        <taxon>Bacteroidales</taxon>
        <taxon>Tannerellaceae</taxon>
        <taxon>Parabacteroides</taxon>
    </lineage>
</organism>
<dbReference type="InterPro" id="IPR023232">
    <property type="entry name" value="Glyco_hydro_2_AS"/>
</dbReference>
<dbReference type="InterPro" id="IPR006102">
    <property type="entry name" value="Ig-like_GH2"/>
</dbReference>
<dbReference type="SUPFAM" id="SSF49785">
    <property type="entry name" value="Galactose-binding domain-like"/>
    <property type="match status" value="1"/>
</dbReference>
<feature type="domain" description="Glycoside hydrolase family 2 immunoglobulin-like beta-sandwich" evidence="5">
    <location>
        <begin position="202"/>
        <end position="289"/>
    </location>
</feature>
<dbReference type="InterPro" id="IPR040605">
    <property type="entry name" value="Glyco_hydro2_dom5"/>
</dbReference>
<feature type="signal peptide" evidence="4">
    <location>
        <begin position="1"/>
        <end position="25"/>
    </location>
</feature>
<dbReference type="InterPro" id="IPR008979">
    <property type="entry name" value="Galactose-bd-like_sf"/>
</dbReference>
<evidence type="ECO:0000256" key="4">
    <source>
        <dbReference type="SAM" id="SignalP"/>
    </source>
</evidence>
<dbReference type="InterPro" id="IPR006101">
    <property type="entry name" value="Glyco_hydro_2"/>
</dbReference>
<dbReference type="InterPro" id="IPR006103">
    <property type="entry name" value="Glyco_hydro_2_cat"/>
</dbReference>
<evidence type="ECO:0000259" key="5">
    <source>
        <dbReference type="Pfam" id="PF00703"/>
    </source>
</evidence>
<dbReference type="HOGENOM" id="CLU_006501_0_1_10"/>
<dbReference type="SUPFAM" id="SSF51445">
    <property type="entry name" value="(Trans)glycosidases"/>
    <property type="match status" value="1"/>
</dbReference>
<dbReference type="RefSeq" id="WP_044193371.1">
    <property type="nucleotide sequence ID" value="NZ_KE386764.1"/>
</dbReference>
<comment type="caution">
    <text evidence="10">The sequence shown here is derived from an EMBL/GenBank/DDBJ whole genome shotgun (WGS) entry which is preliminary data.</text>
</comment>
<dbReference type="Pfam" id="PF16355">
    <property type="entry name" value="DUF4982"/>
    <property type="match status" value="1"/>
</dbReference>
<keyword evidence="2" id="KW-0378">Hydrolase</keyword>
<feature type="domain" description="Glycoside hydrolase family 2" evidence="9">
    <location>
        <begin position="716"/>
        <end position="815"/>
    </location>
</feature>
<dbReference type="STRING" id="1203610.HMPREF1536_02591"/>
<reference evidence="10 11" key="1">
    <citation type="submission" date="2013-04" db="EMBL/GenBank/DDBJ databases">
        <title>The Genome Sequence of Parabacteroides gordonii DSM 23371.</title>
        <authorList>
            <consortium name="The Broad Institute Genomics Platform"/>
            <person name="Earl A."/>
            <person name="Ward D."/>
            <person name="Feldgarden M."/>
            <person name="Gevers D."/>
            <person name="Martens E."/>
            <person name="Sakamoto M."/>
            <person name="Benno Y."/>
            <person name="Suzuki N."/>
            <person name="Matsunaga N."/>
            <person name="Koshihara K."/>
            <person name="Seki M."/>
            <person name="Komiya H."/>
            <person name="Walker B."/>
            <person name="Young S."/>
            <person name="Zeng Q."/>
            <person name="Gargeya S."/>
            <person name="Fitzgerald M."/>
            <person name="Haas B."/>
            <person name="Abouelleil A."/>
            <person name="Allen A.W."/>
            <person name="Alvarado L."/>
            <person name="Arachchi H.M."/>
            <person name="Berlin A.M."/>
            <person name="Chapman S.B."/>
            <person name="Gainer-Dewar J."/>
            <person name="Goldberg J."/>
            <person name="Griggs A."/>
            <person name="Gujja S."/>
            <person name="Hansen M."/>
            <person name="Howarth C."/>
            <person name="Imamovic A."/>
            <person name="Ireland A."/>
            <person name="Larimer J."/>
            <person name="McCowan C."/>
            <person name="Murphy C."/>
            <person name="Pearson M."/>
            <person name="Poon T.W."/>
            <person name="Priest M."/>
            <person name="Roberts A."/>
            <person name="Saif S."/>
            <person name="Shea T."/>
            <person name="Sisk P."/>
            <person name="Sykes S."/>
            <person name="Wortman J."/>
            <person name="Nusbaum C."/>
            <person name="Birren B."/>
        </authorList>
    </citation>
    <scope>NUCLEOTIDE SEQUENCE [LARGE SCALE GENOMIC DNA]</scope>
    <source>
        <strain evidence="10 11">MS-1</strain>
    </source>
</reference>
<dbReference type="InterPro" id="IPR032311">
    <property type="entry name" value="DUF4982"/>
</dbReference>
<evidence type="ECO:0000313" key="10">
    <source>
        <dbReference type="EMBL" id="KKB55137.1"/>
    </source>
</evidence>
<feature type="domain" description="DUF4982" evidence="8">
    <location>
        <begin position="644"/>
        <end position="697"/>
    </location>
</feature>
<sequence length="819" mass="92796">MKYTRKLNYKWLLLFLFCYISNAEAAEVLRFDSRWKFYLGDKGQEAIQPGYNDSDWRALDLPHDWSIEGAYEQTANGTDWQSGFLPAGIGWYRKTFSYDPDWNGKKVRIQFDGIYLNSEVWINGHSLGKRPNGYIGFEYDLTPYLKTGDNCIAVKVDQSKPLTGRWYTGSGIYRHVYLHVSSPVHIGYSGVYFNVDTFLPDKAVCSVDVSIVNPAEEMVQVVSCLLDKSGQTVARSSGTGNVVSGDKVEMEVVYPERWSPDNPFVYTLVCQLKKGETVVDEVRQPVGFRSLAFSPEFGFKLNGKVVKLKGVCDHHTAGAVGAAVPEDVLYYRLKLLKEMGCNAIRTAHNPFSPEFYTMCDTMGLMVLNEGLDGWNTPKAADDYGNYFEEWWEKDMTAFIKRDRNHPSVIMWSIGNEVYKSSAEIQCNLVNLFHSLDTRPVTQGGADPTRGMSVDYKKNFGSLDIVGFNGNGEEVGEFEKFRKNFPSVCAVATEVPHTYQTRGVYRTKTQWRRRDFPAPWEQGDPVKWDQFEKRVYPIPDLTDEEFFPEEAANPYYQSSYDNASVRISIRKSWQRTCSFPWLMGEFRWGSFDYLGEAAWPQRCGNFGIIDVAAMPKDAYFLYQSLWSDKPMVHLLPHWTHTRKEGQIVPVVVYTNCDSVELLLNGVSLGTQPYEGEQLVWKVPYKAGKIEARAKMGHEIVVTDLQQTASSPYTVAFSANKSVLRAGTGDVARLELGVVDKDGVLCPYASEELSFELEGSVRLLGVDNGDPVDMFPYKQPRCRTFRGKCVLLLQATDTPGTAVITVWSDKLKEKKITLDIK</sequence>
<dbReference type="PANTHER" id="PTHR42732">
    <property type="entry name" value="BETA-GALACTOSIDASE"/>
    <property type="match status" value="1"/>
</dbReference>
<keyword evidence="11" id="KW-1185">Reference proteome</keyword>
<dbReference type="AlphaFoldDB" id="A0A0F5JCH0"/>
<evidence type="ECO:0008006" key="12">
    <source>
        <dbReference type="Google" id="ProtNLM"/>
    </source>
</evidence>
<protein>
    <recommendedName>
        <fullName evidence="12">Beta-galactosidase</fullName>
    </recommendedName>
</protein>
<dbReference type="InterPro" id="IPR036156">
    <property type="entry name" value="Beta-gal/glucu_dom_sf"/>
</dbReference>
<dbReference type="InterPro" id="IPR051913">
    <property type="entry name" value="GH2_Domain-Containing"/>
</dbReference>
<dbReference type="InterPro" id="IPR017853">
    <property type="entry name" value="GH"/>
</dbReference>
<dbReference type="Gene3D" id="2.60.40.10">
    <property type="entry name" value="Immunoglobulins"/>
    <property type="match status" value="3"/>
</dbReference>
<dbReference type="GO" id="GO:0004553">
    <property type="term" value="F:hydrolase activity, hydrolyzing O-glycosyl compounds"/>
    <property type="evidence" value="ECO:0007669"/>
    <property type="project" value="InterPro"/>
</dbReference>
<dbReference type="Pfam" id="PF00703">
    <property type="entry name" value="Glyco_hydro_2"/>
    <property type="match status" value="1"/>
</dbReference>
<dbReference type="Gene3D" id="2.60.120.260">
    <property type="entry name" value="Galactose-binding domain-like"/>
    <property type="match status" value="1"/>
</dbReference>
<evidence type="ECO:0000256" key="3">
    <source>
        <dbReference type="ARBA" id="ARBA00023295"/>
    </source>
</evidence>
<dbReference type="SUPFAM" id="SSF49303">
    <property type="entry name" value="beta-Galactosidase/glucuronidase domain"/>
    <property type="match status" value="1"/>
</dbReference>
<dbReference type="InterPro" id="IPR006104">
    <property type="entry name" value="Glyco_hydro_2_N"/>
</dbReference>
<dbReference type="Gene3D" id="3.20.20.80">
    <property type="entry name" value="Glycosidases"/>
    <property type="match status" value="1"/>
</dbReference>
<evidence type="ECO:0000259" key="8">
    <source>
        <dbReference type="Pfam" id="PF16355"/>
    </source>
</evidence>
<feature type="domain" description="Glycoside hydrolase family 2 catalytic" evidence="6">
    <location>
        <begin position="299"/>
        <end position="445"/>
    </location>
</feature>